<gene>
    <name evidence="1" type="ORF">Bsb_21</name>
</gene>
<accession>B7U598</accession>
<evidence type="ECO:0000313" key="1">
    <source>
        <dbReference type="EMBL" id="ACJ66901.1"/>
    </source>
</evidence>
<proteinExistence type="predicted"/>
<reference evidence="1" key="1">
    <citation type="submission" date="2008-10" db="EMBL/GenBank/DDBJ databases">
        <title>Identification of conjugative transfer genes on the p19 plasmid from the Bacillus subtilis soil strain 19.</title>
        <authorList>
            <person name="Poluektova E."/>
            <person name="Gagarina E."/>
            <person name="Shilovski I."/>
            <person name="Nezametdinova V."/>
            <person name="Prozorov A."/>
            <person name="Rodionova S."/>
        </authorList>
    </citation>
    <scope>NUCLEOTIDE SEQUENCE</scope>
    <source>
        <strain evidence="1">19</strain>
        <plasmid evidence="1">p19</plasmid>
    </source>
</reference>
<name>B7U598_BACIU</name>
<organism evidence="1">
    <name type="scientific">Bacillus subtilis</name>
    <dbReference type="NCBI Taxonomy" id="1423"/>
    <lineage>
        <taxon>Bacteria</taxon>
        <taxon>Bacillati</taxon>
        <taxon>Bacillota</taxon>
        <taxon>Bacilli</taxon>
        <taxon>Bacillales</taxon>
        <taxon>Bacillaceae</taxon>
        <taxon>Bacillus</taxon>
    </lineage>
</organism>
<sequence length="65" mass="7274">MKEKGFYLGAPSGFGLLNVFKSLPDKPSSYKKNVVAEKDNTNHETLSSIDFKTILQQELNKKSVI</sequence>
<dbReference type="RefSeq" id="WP_041335080.1">
    <property type="nucleotide sequence ID" value="NZ_BSEE01000009.1"/>
</dbReference>
<dbReference type="AlphaFoldDB" id="B7U598"/>
<dbReference type="EMBL" id="FJ434456">
    <property type="protein sequence ID" value="ACJ66901.1"/>
    <property type="molecule type" value="Genomic_DNA"/>
</dbReference>
<protein>
    <submittedName>
        <fullName evidence="1">Uncharacterized protein</fullName>
    </submittedName>
</protein>
<keyword evidence="1" id="KW-0614">Plasmid</keyword>
<geneLocation type="plasmid" evidence="1">
    <name>p19</name>
</geneLocation>